<reference evidence="4" key="1">
    <citation type="submission" date="2020-11" db="EMBL/GenBank/DDBJ databases">
        <authorList>
            <person name="Tran Van P."/>
        </authorList>
    </citation>
    <scope>NUCLEOTIDE SEQUENCE</scope>
</reference>
<dbReference type="AlphaFoldDB" id="A0A7R9A150"/>
<sequence length="120" mass="13328">MVSLPRLVDYTNEYLGVNQFKDYCPNGLQVEGRRDIRRIISGVTACQALVDQAIDESADAILVHHGYFWHGEAPEVVGMKKRRLAALMRADVSLLVYHLPLDAHPEVGNNACLAGLLDIE</sequence>
<dbReference type="GO" id="GO:0046872">
    <property type="term" value="F:metal ion binding"/>
    <property type="evidence" value="ECO:0007669"/>
    <property type="project" value="UniProtKB-KW"/>
</dbReference>
<evidence type="ECO:0000313" key="4">
    <source>
        <dbReference type="EMBL" id="CAD7239215.1"/>
    </source>
</evidence>
<dbReference type="OrthoDB" id="8188135at2759"/>
<evidence type="ECO:0000256" key="2">
    <source>
        <dbReference type="ARBA" id="ARBA00022723"/>
    </source>
</evidence>
<evidence type="ECO:0000256" key="3">
    <source>
        <dbReference type="PIRSR" id="PIRSR602678-1"/>
    </source>
</evidence>
<feature type="non-terminal residue" evidence="4">
    <location>
        <position position="120"/>
    </location>
</feature>
<feature type="binding site" evidence="3">
    <location>
        <position position="102"/>
    </location>
    <ligand>
        <name>a divalent metal cation</name>
        <dbReference type="ChEBI" id="CHEBI:60240"/>
        <label>1</label>
    </ligand>
</feature>
<dbReference type="GO" id="GO:0005737">
    <property type="term" value="C:cytoplasm"/>
    <property type="evidence" value="ECO:0007669"/>
    <property type="project" value="TreeGrafter"/>
</dbReference>
<dbReference type="InterPro" id="IPR002678">
    <property type="entry name" value="DUF34/NIF3"/>
</dbReference>
<organism evidence="4">
    <name type="scientific">Cyprideis torosa</name>
    <dbReference type="NCBI Taxonomy" id="163714"/>
    <lineage>
        <taxon>Eukaryota</taxon>
        <taxon>Metazoa</taxon>
        <taxon>Ecdysozoa</taxon>
        <taxon>Arthropoda</taxon>
        <taxon>Crustacea</taxon>
        <taxon>Oligostraca</taxon>
        <taxon>Ostracoda</taxon>
        <taxon>Podocopa</taxon>
        <taxon>Podocopida</taxon>
        <taxon>Cytherocopina</taxon>
        <taxon>Cytheroidea</taxon>
        <taxon>Cytherideidae</taxon>
        <taxon>Cyprideis</taxon>
    </lineage>
</organism>
<evidence type="ECO:0008006" key="5">
    <source>
        <dbReference type="Google" id="ProtNLM"/>
    </source>
</evidence>
<accession>A0A7R9A150</accession>
<dbReference type="PANTHER" id="PTHR13799">
    <property type="entry name" value="NGG1 INTERACTING FACTOR 3"/>
    <property type="match status" value="1"/>
</dbReference>
<protein>
    <recommendedName>
        <fullName evidence="5">Nif3-like dinuclear metal center hexameric protein</fullName>
    </recommendedName>
</protein>
<keyword evidence="2 3" id="KW-0479">Metal-binding</keyword>
<name>A0A7R9A150_9CRUS</name>
<dbReference type="PANTHER" id="PTHR13799:SF14">
    <property type="entry name" value="GTP CYCLOHYDROLASE 1 TYPE 2 HOMOLOG"/>
    <property type="match status" value="1"/>
</dbReference>
<dbReference type="Pfam" id="PF01784">
    <property type="entry name" value="DUF34_NIF3"/>
    <property type="match status" value="1"/>
</dbReference>
<comment type="similarity">
    <text evidence="1">Belongs to the GTP cyclohydrolase I type 2/NIF3 family.</text>
</comment>
<dbReference type="Gene3D" id="3.40.1390.30">
    <property type="entry name" value="NIF3 (NGG1p interacting factor 3)-like"/>
    <property type="match status" value="1"/>
</dbReference>
<dbReference type="SUPFAM" id="SSF102705">
    <property type="entry name" value="NIF3 (NGG1p interacting factor 3)-like"/>
    <property type="match status" value="1"/>
</dbReference>
<dbReference type="InterPro" id="IPR036069">
    <property type="entry name" value="DUF34/NIF3_sf"/>
</dbReference>
<proteinExistence type="inferred from homology"/>
<dbReference type="EMBL" id="OB718842">
    <property type="protein sequence ID" value="CAD7239215.1"/>
    <property type="molecule type" value="Genomic_DNA"/>
</dbReference>
<evidence type="ECO:0000256" key="1">
    <source>
        <dbReference type="ARBA" id="ARBA00006964"/>
    </source>
</evidence>
<feature type="binding site" evidence="3">
    <location>
        <position position="65"/>
    </location>
    <ligand>
        <name>a divalent metal cation</name>
        <dbReference type="ChEBI" id="CHEBI:60240"/>
        <label>1</label>
    </ligand>
</feature>
<gene>
    <name evidence="4" type="ORF">CTOB1V02_LOCUS17030</name>
</gene>
<feature type="binding site" evidence="3">
    <location>
        <position position="64"/>
    </location>
    <ligand>
        <name>a divalent metal cation</name>
        <dbReference type="ChEBI" id="CHEBI:60240"/>
        <label>2</label>
    </ligand>
</feature>